<evidence type="ECO:0000313" key="2">
    <source>
        <dbReference type="EMBL" id="MFD0852242.1"/>
    </source>
</evidence>
<reference evidence="3" key="1">
    <citation type="journal article" date="2019" name="Int. J. Syst. Evol. Microbiol.">
        <title>The Global Catalogue of Microorganisms (GCM) 10K type strain sequencing project: providing services to taxonomists for standard genome sequencing and annotation.</title>
        <authorList>
            <consortium name="The Broad Institute Genomics Platform"/>
            <consortium name="The Broad Institute Genome Sequencing Center for Infectious Disease"/>
            <person name="Wu L."/>
            <person name="Ma J."/>
        </authorList>
    </citation>
    <scope>NUCLEOTIDE SEQUENCE [LARGE SCALE GENOMIC DNA]</scope>
    <source>
        <strain evidence="3">JCM 31696</strain>
    </source>
</reference>
<keyword evidence="1" id="KW-0472">Membrane</keyword>
<feature type="transmembrane region" description="Helical" evidence="1">
    <location>
        <begin position="20"/>
        <end position="37"/>
    </location>
</feature>
<name>A0ABW3CFA9_9ACTN</name>
<feature type="transmembrane region" description="Helical" evidence="1">
    <location>
        <begin position="130"/>
        <end position="148"/>
    </location>
</feature>
<sequence length="188" mass="20341">MAGQAEPAGPDERGRRVSSAAEWAWAVPVALGFLVYLGRTYTDAWFAHFELRTGGLGFSLVDYALYGARVVGPPIAILAMTALTVIAWYLSAVRYAHAPVDQEVNTRSERLRRVLRVVDEHIRGPKAHRLVPFGVIITAVGLASYVLVHHTWVHAWIPSHFVILFVGAGPLAAGLGLRVGGAGQRVLA</sequence>
<feature type="transmembrane region" description="Helical" evidence="1">
    <location>
        <begin position="72"/>
        <end position="90"/>
    </location>
</feature>
<organism evidence="2 3">
    <name type="scientific">Actinomadura adrarensis</name>
    <dbReference type="NCBI Taxonomy" id="1819600"/>
    <lineage>
        <taxon>Bacteria</taxon>
        <taxon>Bacillati</taxon>
        <taxon>Actinomycetota</taxon>
        <taxon>Actinomycetes</taxon>
        <taxon>Streptosporangiales</taxon>
        <taxon>Thermomonosporaceae</taxon>
        <taxon>Actinomadura</taxon>
    </lineage>
</organism>
<keyword evidence="3" id="KW-1185">Reference proteome</keyword>
<feature type="transmembrane region" description="Helical" evidence="1">
    <location>
        <begin position="160"/>
        <end position="180"/>
    </location>
</feature>
<dbReference type="EMBL" id="JBHTIR010001186">
    <property type="protein sequence ID" value="MFD0852242.1"/>
    <property type="molecule type" value="Genomic_DNA"/>
</dbReference>
<evidence type="ECO:0000313" key="3">
    <source>
        <dbReference type="Proteomes" id="UP001597083"/>
    </source>
</evidence>
<accession>A0ABW3CFA9</accession>
<keyword evidence="1" id="KW-1133">Transmembrane helix</keyword>
<protein>
    <submittedName>
        <fullName evidence="2">Uncharacterized protein</fullName>
    </submittedName>
</protein>
<keyword evidence="1" id="KW-0812">Transmembrane</keyword>
<evidence type="ECO:0000256" key="1">
    <source>
        <dbReference type="SAM" id="Phobius"/>
    </source>
</evidence>
<proteinExistence type="predicted"/>
<dbReference type="Proteomes" id="UP001597083">
    <property type="component" value="Unassembled WGS sequence"/>
</dbReference>
<gene>
    <name evidence="2" type="ORF">ACFQ07_08415</name>
</gene>
<feature type="non-terminal residue" evidence="2">
    <location>
        <position position="188"/>
    </location>
</feature>
<comment type="caution">
    <text evidence="2">The sequence shown here is derived from an EMBL/GenBank/DDBJ whole genome shotgun (WGS) entry which is preliminary data.</text>
</comment>